<dbReference type="Proteomes" id="UP001454036">
    <property type="component" value="Unassembled WGS sequence"/>
</dbReference>
<feature type="domain" description="RNase H type-1" evidence="1">
    <location>
        <begin position="71"/>
        <end position="130"/>
    </location>
</feature>
<dbReference type="AlphaFoldDB" id="A0AAV3RBN8"/>
<protein>
    <recommendedName>
        <fullName evidence="1">RNase H type-1 domain-containing protein</fullName>
    </recommendedName>
</protein>
<reference evidence="2 3" key="1">
    <citation type="submission" date="2024-01" db="EMBL/GenBank/DDBJ databases">
        <title>The complete chloroplast genome sequence of Lithospermum erythrorhizon: insights into the phylogenetic relationship among Boraginaceae species and the maternal lineages of purple gromwells.</title>
        <authorList>
            <person name="Okada T."/>
            <person name="Watanabe K."/>
        </authorList>
    </citation>
    <scope>NUCLEOTIDE SEQUENCE [LARGE SCALE GENOMIC DNA]</scope>
</reference>
<proteinExistence type="predicted"/>
<dbReference type="PANTHER" id="PTHR48475">
    <property type="entry name" value="RIBONUCLEASE H"/>
    <property type="match status" value="1"/>
</dbReference>
<gene>
    <name evidence="2" type="ORF">LIER_26465</name>
</gene>
<evidence type="ECO:0000313" key="3">
    <source>
        <dbReference type="Proteomes" id="UP001454036"/>
    </source>
</evidence>
<dbReference type="SUPFAM" id="SSF53098">
    <property type="entry name" value="Ribonuclease H-like"/>
    <property type="match status" value="1"/>
</dbReference>
<dbReference type="Gene3D" id="3.30.420.10">
    <property type="entry name" value="Ribonuclease H-like superfamily/Ribonuclease H"/>
    <property type="match status" value="1"/>
</dbReference>
<name>A0AAV3RBN8_LITER</name>
<evidence type="ECO:0000313" key="2">
    <source>
        <dbReference type="EMBL" id="GAA0172693.1"/>
    </source>
</evidence>
<sequence length="131" mass="14793">MPGVDPDLALHRLHVDPLFISTKQRKRTFIKEKNLAIIEEPLKIDGPKESQESAKIPEWVVYVDEPRNGKGVGVGIMIQGHQVKIEYTLRFSFNSTNNEAEYEAMVAGLMLVKILGIHRVLVRGNSKLVMD</sequence>
<dbReference type="EMBL" id="BAABME010008239">
    <property type="protein sequence ID" value="GAA0172693.1"/>
    <property type="molecule type" value="Genomic_DNA"/>
</dbReference>
<dbReference type="InterPro" id="IPR002156">
    <property type="entry name" value="RNaseH_domain"/>
</dbReference>
<keyword evidence="3" id="KW-1185">Reference proteome</keyword>
<dbReference type="InterPro" id="IPR012337">
    <property type="entry name" value="RNaseH-like_sf"/>
</dbReference>
<comment type="caution">
    <text evidence="2">The sequence shown here is derived from an EMBL/GenBank/DDBJ whole genome shotgun (WGS) entry which is preliminary data.</text>
</comment>
<accession>A0AAV3RBN8</accession>
<dbReference type="GO" id="GO:0003676">
    <property type="term" value="F:nucleic acid binding"/>
    <property type="evidence" value="ECO:0007669"/>
    <property type="project" value="InterPro"/>
</dbReference>
<dbReference type="GO" id="GO:0004523">
    <property type="term" value="F:RNA-DNA hybrid ribonuclease activity"/>
    <property type="evidence" value="ECO:0007669"/>
    <property type="project" value="InterPro"/>
</dbReference>
<dbReference type="PANTHER" id="PTHR48475:SF1">
    <property type="entry name" value="RNASE H TYPE-1 DOMAIN-CONTAINING PROTEIN"/>
    <property type="match status" value="1"/>
</dbReference>
<organism evidence="2 3">
    <name type="scientific">Lithospermum erythrorhizon</name>
    <name type="common">Purple gromwell</name>
    <name type="synonym">Lithospermum officinale var. erythrorhizon</name>
    <dbReference type="NCBI Taxonomy" id="34254"/>
    <lineage>
        <taxon>Eukaryota</taxon>
        <taxon>Viridiplantae</taxon>
        <taxon>Streptophyta</taxon>
        <taxon>Embryophyta</taxon>
        <taxon>Tracheophyta</taxon>
        <taxon>Spermatophyta</taxon>
        <taxon>Magnoliopsida</taxon>
        <taxon>eudicotyledons</taxon>
        <taxon>Gunneridae</taxon>
        <taxon>Pentapetalae</taxon>
        <taxon>asterids</taxon>
        <taxon>lamiids</taxon>
        <taxon>Boraginales</taxon>
        <taxon>Boraginaceae</taxon>
        <taxon>Boraginoideae</taxon>
        <taxon>Lithospermeae</taxon>
        <taxon>Lithospermum</taxon>
    </lineage>
</organism>
<dbReference type="Pfam" id="PF13456">
    <property type="entry name" value="RVT_3"/>
    <property type="match status" value="1"/>
</dbReference>
<dbReference type="InterPro" id="IPR036397">
    <property type="entry name" value="RNaseH_sf"/>
</dbReference>
<evidence type="ECO:0000259" key="1">
    <source>
        <dbReference type="Pfam" id="PF13456"/>
    </source>
</evidence>